<proteinExistence type="inferred from homology"/>
<dbReference type="PROSITE" id="PS00061">
    <property type="entry name" value="ADH_SHORT"/>
    <property type="match status" value="1"/>
</dbReference>
<dbReference type="SMART" id="SM00822">
    <property type="entry name" value="PKS_KR"/>
    <property type="match status" value="1"/>
</dbReference>
<dbReference type="PRINTS" id="PR00081">
    <property type="entry name" value="GDHRDH"/>
</dbReference>
<dbReference type="PANTHER" id="PTHR43669">
    <property type="entry name" value="5-KETO-D-GLUCONATE 5-REDUCTASE"/>
    <property type="match status" value="1"/>
</dbReference>
<protein>
    <submittedName>
        <fullName evidence="4">SDR family oxidoreductase</fullName>
    </submittedName>
</protein>
<evidence type="ECO:0000313" key="4">
    <source>
        <dbReference type="EMBL" id="MCQ8104660.1"/>
    </source>
</evidence>
<dbReference type="RefSeq" id="WP_256602460.1">
    <property type="nucleotide sequence ID" value="NZ_JANIBJ010000018.1"/>
</dbReference>
<evidence type="ECO:0000256" key="1">
    <source>
        <dbReference type="ARBA" id="ARBA00006484"/>
    </source>
</evidence>
<keyword evidence="5" id="KW-1185">Reference proteome</keyword>
<dbReference type="InterPro" id="IPR020904">
    <property type="entry name" value="Sc_DH/Rdtase_CS"/>
</dbReference>
<dbReference type="InterPro" id="IPR036291">
    <property type="entry name" value="NAD(P)-bd_dom_sf"/>
</dbReference>
<comment type="caution">
    <text evidence="4">The sequence shown here is derived from an EMBL/GenBank/DDBJ whole genome shotgun (WGS) entry which is preliminary data.</text>
</comment>
<evidence type="ECO:0000313" key="5">
    <source>
        <dbReference type="Proteomes" id="UP001524499"/>
    </source>
</evidence>
<reference evidence="4 5" key="1">
    <citation type="submission" date="2022-07" db="EMBL/GenBank/DDBJ databases">
        <title>Methylomonas rivi sp. nov., Methylomonas rosea sp. nov., Methylomonas aureus sp. nov. and Methylomonas subterranea sp. nov., four novel methanotrophs isolated from a freshwater creek and the deep terrestrial subsurface.</title>
        <authorList>
            <person name="Abin C."/>
            <person name="Sankaranarayanan K."/>
            <person name="Garner C."/>
            <person name="Sindelar R."/>
            <person name="Kotary K."/>
            <person name="Garner R."/>
            <person name="Barclay S."/>
            <person name="Lawson P."/>
            <person name="Krumholz L."/>
        </authorList>
    </citation>
    <scope>NUCLEOTIDE SEQUENCE [LARGE SCALE GENOMIC DNA]</scope>
    <source>
        <strain evidence="4 5">SURF-2</strain>
    </source>
</reference>
<dbReference type="CDD" id="cd05233">
    <property type="entry name" value="SDR_c"/>
    <property type="match status" value="1"/>
</dbReference>
<gene>
    <name evidence="4" type="ORF">NP590_11130</name>
</gene>
<dbReference type="InterPro" id="IPR057326">
    <property type="entry name" value="KR_dom"/>
</dbReference>
<evidence type="ECO:0000256" key="2">
    <source>
        <dbReference type="ARBA" id="ARBA00023002"/>
    </source>
</evidence>
<accession>A0ABT1TGS4</accession>
<keyword evidence="2" id="KW-0560">Oxidoreductase</keyword>
<evidence type="ECO:0000259" key="3">
    <source>
        <dbReference type="SMART" id="SM00822"/>
    </source>
</evidence>
<comment type="similarity">
    <text evidence="1">Belongs to the short-chain dehydrogenases/reductases (SDR) family.</text>
</comment>
<feature type="domain" description="Ketoreductase" evidence="3">
    <location>
        <begin position="7"/>
        <end position="186"/>
    </location>
</feature>
<dbReference type="EMBL" id="JANIBJ010000018">
    <property type="protein sequence ID" value="MCQ8104660.1"/>
    <property type="molecule type" value="Genomic_DNA"/>
</dbReference>
<name>A0ABT1TGS4_9GAMM</name>
<dbReference type="Pfam" id="PF13561">
    <property type="entry name" value="adh_short_C2"/>
    <property type="match status" value="1"/>
</dbReference>
<dbReference type="Gene3D" id="3.40.50.720">
    <property type="entry name" value="NAD(P)-binding Rossmann-like Domain"/>
    <property type="match status" value="1"/>
</dbReference>
<dbReference type="PANTHER" id="PTHR43669:SF3">
    <property type="entry name" value="ALCOHOL DEHYDROGENASE, PUTATIVE (AFU_ORTHOLOGUE AFUA_3G03445)-RELATED"/>
    <property type="match status" value="1"/>
</dbReference>
<dbReference type="PRINTS" id="PR00080">
    <property type="entry name" value="SDRFAMILY"/>
</dbReference>
<organism evidence="4 5">
    <name type="scientific">Methylomonas subterranea</name>
    <dbReference type="NCBI Taxonomy" id="2952225"/>
    <lineage>
        <taxon>Bacteria</taxon>
        <taxon>Pseudomonadati</taxon>
        <taxon>Pseudomonadota</taxon>
        <taxon>Gammaproteobacteria</taxon>
        <taxon>Methylococcales</taxon>
        <taxon>Methylococcaceae</taxon>
        <taxon>Methylomonas</taxon>
    </lineage>
</organism>
<dbReference type="Proteomes" id="UP001524499">
    <property type="component" value="Unassembled WGS sequence"/>
</dbReference>
<dbReference type="SUPFAM" id="SSF51735">
    <property type="entry name" value="NAD(P)-binding Rossmann-fold domains"/>
    <property type="match status" value="1"/>
</dbReference>
<dbReference type="InterPro" id="IPR002347">
    <property type="entry name" value="SDR_fam"/>
</dbReference>
<sequence>MNKLNGKTALITGGSSGIGLATARLFKAEGARLAITGRDRERLAAARAQLGDDTLTIVSEAGCLNEIEAMLAQVDQHFGKLDILFLNAGIAEPTPLEQATEAQFDSIMRVNFKGVFFTIQKALPLLKPKASIIVTTSITNRSGTPNFSVYAASKAALRSLVQSLALTLIGRDIRVNAINPGPIDTEGFNRLPLPSEVFHAIKSDIEDRSPIKRFGAPDEVAKVALFLASEDSAYVVGEEIVVDGGMTLVCLP</sequence>